<dbReference type="RefSeq" id="WP_015835943.1">
    <property type="nucleotide sequence ID" value="NZ_CAWLKN010000001.1"/>
</dbReference>
<gene>
    <name evidence="1" type="ORF">BDD30_1893</name>
</gene>
<comment type="caution">
    <text evidence="1">The sequence shown here is derived from an EMBL/GenBank/DDBJ whole genome shotgun (WGS) entry which is preliminary data.</text>
</comment>
<evidence type="ECO:0000313" key="1">
    <source>
        <dbReference type="EMBL" id="RKS59804.1"/>
    </source>
</evidence>
<organism evidence="1 2">
    <name type="scientific">Photorhabdus asymbiotica</name>
    <dbReference type="NCBI Taxonomy" id="291112"/>
    <lineage>
        <taxon>Bacteria</taxon>
        <taxon>Pseudomonadati</taxon>
        <taxon>Pseudomonadota</taxon>
        <taxon>Gammaproteobacteria</taxon>
        <taxon>Enterobacterales</taxon>
        <taxon>Morganellaceae</taxon>
        <taxon>Photorhabdus</taxon>
    </lineage>
</organism>
<proteinExistence type="predicted"/>
<dbReference type="Proteomes" id="UP000280955">
    <property type="component" value="Unassembled WGS sequence"/>
</dbReference>
<name>A0ABX9SP59_9GAMM</name>
<accession>A0ABX9SP59</accession>
<sequence>MTGVSESSQQSSNLKDEGYIPYGFQDALRRPRERIPGNIDNSVTGVSECSQQRSNLKDSGYKSEYIALTTNISRFIIKYGTVDFLISASLSYSLIECLS</sequence>
<protein>
    <submittedName>
        <fullName evidence="1">Uncharacterized protein</fullName>
    </submittedName>
</protein>
<evidence type="ECO:0000313" key="2">
    <source>
        <dbReference type="Proteomes" id="UP000280955"/>
    </source>
</evidence>
<keyword evidence="2" id="KW-1185">Reference proteome</keyword>
<reference evidence="1 2" key="1">
    <citation type="submission" date="2018-10" db="EMBL/GenBank/DDBJ databases">
        <title>Genomic Encyclopedia of Archaeal and Bacterial Type Strains, Phase II (KMG-II): from individual species to whole genera.</title>
        <authorList>
            <person name="Goeker M."/>
        </authorList>
    </citation>
    <scope>NUCLEOTIDE SEQUENCE [LARGE SCALE GENOMIC DNA]</scope>
    <source>
        <strain evidence="1 2">DSM 15149</strain>
    </source>
</reference>
<dbReference type="EMBL" id="RBLJ01000002">
    <property type="protein sequence ID" value="RKS59804.1"/>
    <property type="molecule type" value="Genomic_DNA"/>
</dbReference>